<dbReference type="PROSITE" id="PS00086">
    <property type="entry name" value="CYTOCHROME_P450"/>
    <property type="match status" value="1"/>
</dbReference>
<keyword evidence="5 6" id="KW-0349">Heme</keyword>
<dbReference type="GO" id="GO:0016705">
    <property type="term" value="F:oxidoreductase activity, acting on paired donors, with incorporation or reduction of molecular oxygen"/>
    <property type="evidence" value="ECO:0007669"/>
    <property type="project" value="InterPro"/>
</dbReference>
<dbReference type="EMBL" id="KZ613465">
    <property type="protein sequence ID" value="PMD28066.1"/>
    <property type="molecule type" value="Genomic_DNA"/>
</dbReference>
<evidence type="ECO:0000313" key="7">
    <source>
        <dbReference type="EMBL" id="PMD28066.1"/>
    </source>
</evidence>
<reference evidence="7 8" key="1">
    <citation type="submission" date="2016-05" db="EMBL/GenBank/DDBJ databases">
        <title>A degradative enzymes factory behind the ericoid mycorrhizal symbiosis.</title>
        <authorList>
            <consortium name="DOE Joint Genome Institute"/>
            <person name="Martino E."/>
            <person name="Morin E."/>
            <person name="Grelet G."/>
            <person name="Kuo A."/>
            <person name="Kohler A."/>
            <person name="Daghino S."/>
            <person name="Barry K."/>
            <person name="Choi C."/>
            <person name="Cichocki N."/>
            <person name="Clum A."/>
            <person name="Copeland A."/>
            <person name="Hainaut M."/>
            <person name="Haridas S."/>
            <person name="Labutti K."/>
            <person name="Lindquist E."/>
            <person name="Lipzen A."/>
            <person name="Khouja H.-R."/>
            <person name="Murat C."/>
            <person name="Ohm R."/>
            <person name="Olson A."/>
            <person name="Spatafora J."/>
            <person name="Veneault-Fourrey C."/>
            <person name="Henrissat B."/>
            <person name="Grigoriev I."/>
            <person name="Martin F."/>
            <person name="Perotto S."/>
        </authorList>
    </citation>
    <scope>NUCLEOTIDE SEQUENCE [LARGE SCALE GENOMIC DNA]</scope>
    <source>
        <strain evidence="7 8">UAMH 7357</strain>
    </source>
</reference>
<keyword evidence="3 5" id="KW-0479">Metal-binding</keyword>
<name>A0A2J6QP75_9HELO</name>
<dbReference type="OrthoDB" id="655030at2759"/>
<evidence type="ECO:0000313" key="8">
    <source>
        <dbReference type="Proteomes" id="UP000235672"/>
    </source>
</evidence>
<dbReference type="InterPro" id="IPR050121">
    <property type="entry name" value="Cytochrome_P450_monoxygenase"/>
</dbReference>
<evidence type="ECO:0000256" key="1">
    <source>
        <dbReference type="ARBA" id="ARBA00001971"/>
    </source>
</evidence>
<dbReference type="GO" id="GO:0020037">
    <property type="term" value="F:heme binding"/>
    <property type="evidence" value="ECO:0007669"/>
    <property type="project" value="InterPro"/>
</dbReference>
<dbReference type="PRINTS" id="PR00385">
    <property type="entry name" value="P450"/>
</dbReference>
<evidence type="ECO:0000256" key="5">
    <source>
        <dbReference type="PIRSR" id="PIRSR602401-1"/>
    </source>
</evidence>
<dbReference type="STRING" id="1745343.A0A2J6QP75"/>
<comment type="similarity">
    <text evidence="2 6">Belongs to the cytochrome P450 family.</text>
</comment>
<feature type="binding site" description="axial binding residue" evidence="5">
    <location>
        <position position="430"/>
    </location>
    <ligand>
        <name>heme</name>
        <dbReference type="ChEBI" id="CHEBI:30413"/>
    </ligand>
    <ligandPart>
        <name>Fe</name>
        <dbReference type="ChEBI" id="CHEBI:18248"/>
    </ligandPart>
</feature>
<dbReference type="InterPro" id="IPR002401">
    <property type="entry name" value="Cyt_P450_E_grp-I"/>
</dbReference>
<dbReference type="InterPro" id="IPR017972">
    <property type="entry name" value="Cyt_P450_CS"/>
</dbReference>
<dbReference type="SUPFAM" id="SSF48264">
    <property type="entry name" value="Cytochrome P450"/>
    <property type="match status" value="1"/>
</dbReference>
<dbReference type="Pfam" id="PF00067">
    <property type="entry name" value="p450"/>
    <property type="match status" value="1"/>
</dbReference>
<dbReference type="PRINTS" id="PR00463">
    <property type="entry name" value="EP450I"/>
</dbReference>
<dbReference type="GO" id="GO:0005506">
    <property type="term" value="F:iron ion binding"/>
    <property type="evidence" value="ECO:0007669"/>
    <property type="project" value="InterPro"/>
</dbReference>
<keyword evidence="4 5" id="KW-0408">Iron</keyword>
<gene>
    <name evidence="7" type="ORF">NA56DRAFT_640770</name>
</gene>
<dbReference type="AlphaFoldDB" id="A0A2J6QP75"/>
<evidence type="ECO:0000256" key="2">
    <source>
        <dbReference type="ARBA" id="ARBA00010617"/>
    </source>
</evidence>
<dbReference type="PANTHER" id="PTHR24305:SF166">
    <property type="entry name" value="CYTOCHROME P450 12A4, MITOCHONDRIAL-RELATED"/>
    <property type="match status" value="1"/>
</dbReference>
<dbReference type="InterPro" id="IPR001128">
    <property type="entry name" value="Cyt_P450"/>
</dbReference>
<evidence type="ECO:0000256" key="3">
    <source>
        <dbReference type="ARBA" id="ARBA00022723"/>
    </source>
</evidence>
<comment type="cofactor">
    <cofactor evidence="1 5">
        <name>heme</name>
        <dbReference type="ChEBI" id="CHEBI:30413"/>
    </cofactor>
</comment>
<keyword evidence="8" id="KW-1185">Reference proteome</keyword>
<dbReference type="Proteomes" id="UP000235672">
    <property type="component" value="Unassembled WGS sequence"/>
</dbReference>
<dbReference type="InterPro" id="IPR036396">
    <property type="entry name" value="Cyt_P450_sf"/>
</dbReference>
<organism evidence="7 8">
    <name type="scientific">Hyaloscypha hepaticicola</name>
    <dbReference type="NCBI Taxonomy" id="2082293"/>
    <lineage>
        <taxon>Eukaryota</taxon>
        <taxon>Fungi</taxon>
        <taxon>Dikarya</taxon>
        <taxon>Ascomycota</taxon>
        <taxon>Pezizomycotina</taxon>
        <taxon>Leotiomycetes</taxon>
        <taxon>Helotiales</taxon>
        <taxon>Hyaloscyphaceae</taxon>
        <taxon>Hyaloscypha</taxon>
    </lineage>
</organism>
<accession>A0A2J6QP75</accession>
<proteinExistence type="inferred from homology"/>
<keyword evidence="6" id="KW-0560">Oxidoreductase</keyword>
<dbReference type="Gene3D" id="1.10.630.10">
    <property type="entry name" value="Cytochrome P450"/>
    <property type="match status" value="1"/>
</dbReference>
<dbReference type="PANTHER" id="PTHR24305">
    <property type="entry name" value="CYTOCHROME P450"/>
    <property type="match status" value="1"/>
</dbReference>
<dbReference type="GO" id="GO:0004497">
    <property type="term" value="F:monooxygenase activity"/>
    <property type="evidence" value="ECO:0007669"/>
    <property type="project" value="UniProtKB-KW"/>
</dbReference>
<protein>
    <submittedName>
        <fullName evidence="7">Cytochrome P450</fullName>
    </submittedName>
</protein>
<keyword evidence="6" id="KW-0503">Monooxygenase</keyword>
<evidence type="ECO:0000256" key="4">
    <source>
        <dbReference type="ARBA" id="ARBA00023004"/>
    </source>
</evidence>
<evidence type="ECO:0000256" key="6">
    <source>
        <dbReference type="RuleBase" id="RU000461"/>
    </source>
</evidence>
<sequence length="484" mass="55086">MYGFTTIFIYALAAELCRRCCRILLAAFTGPLSKIPGPVIGKFTSWPWLIQVIKGNQMNIGPRLFQKYGPVVRVGPADILFADKAAIQKILVEDDFRKSHDYERIREDPHVASLITETDKVKYKQKRRQLSPAFSISYLNGLEALMHECIQVFTRVLDTKCNEAHGAVVIDMNRILAHLTSDVMSAASFGGSFNLVESDDNTQMNIFHSYMRRLALDAQFTFIKYLPGVPLASSEISVLINRIVSRRRQEMEKGIAKKDILQIFIDTNDADPVSFTDKHIEEEMILFMIAGSDTTSLTATFTLLLLLNNQEKLRELRAEIDSAFPSQDDTITFAKTQDLPYLNAVINESMRMMPIVTAGVVRLVPETTIICGYEIPKDTIVSTWISEMQRDPRIWRDPNSFIPERWISNYKGVAADRKAFMPFSAGSRNCIGQQFALKELRLILATLLQRYELSLVPGQSHELRVHTVPWFKQGFYNIGVKRRE</sequence>